<dbReference type="AlphaFoldDB" id="A0A4Q5LN19"/>
<keyword evidence="3" id="KW-1185">Reference proteome</keyword>
<gene>
    <name evidence="2" type="ORF">EWM62_14610</name>
</gene>
<organism evidence="2 3">
    <name type="scientific">Mucilaginibacter terrigena</name>
    <dbReference type="NCBI Taxonomy" id="2492395"/>
    <lineage>
        <taxon>Bacteria</taxon>
        <taxon>Pseudomonadati</taxon>
        <taxon>Bacteroidota</taxon>
        <taxon>Sphingobacteriia</taxon>
        <taxon>Sphingobacteriales</taxon>
        <taxon>Sphingobacteriaceae</taxon>
        <taxon>Mucilaginibacter</taxon>
    </lineage>
</organism>
<feature type="transmembrane region" description="Helical" evidence="1">
    <location>
        <begin position="93"/>
        <end position="109"/>
    </location>
</feature>
<dbReference type="EMBL" id="SEWG01000005">
    <property type="protein sequence ID" value="RYU89546.1"/>
    <property type="molecule type" value="Genomic_DNA"/>
</dbReference>
<comment type="caution">
    <text evidence="2">The sequence shown here is derived from an EMBL/GenBank/DDBJ whole genome shotgun (WGS) entry which is preliminary data.</text>
</comment>
<dbReference type="OrthoDB" id="129082at2"/>
<keyword evidence="1" id="KW-1133">Transmembrane helix</keyword>
<protein>
    <submittedName>
        <fullName evidence="2">Uncharacterized protein</fullName>
    </submittedName>
</protein>
<feature type="transmembrane region" description="Helical" evidence="1">
    <location>
        <begin position="12"/>
        <end position="29"/>
    </location>
</feature>
<reference evidence="2 3" key="1">
    <citation type="submission" date="2019-02" db="EMBL/GenBank/DDBJ databases">
        <title>Bacterial novel species Mucilaginibacter sp. 17JY9-4 isolated from soil.</title>
        <authorList>
            <person name="Jung H.-Y."/>
        </authorList>
    </citation>
    <scope>NUCLEOTIDE SEQUENCE [LARGE SCALE GENOMIC DNA]</scope>
    <source>
        <strain evidence="2 3">17JY9-4</strain>
    </source>
</reference>
<evidence type="ECO:0000313" key="3">
    <source>
        <dbReference type="Proteomes" id="UP000293331"/>
    </source>
</evidence>
<keyword evidence="1" id="KW-0472">Membrane</keyword>
<accession>A0A4Q5LN19</accession>
<feature type="transmembrane region" description="Helical" evidence="1">
    <location>
        <begin position="41"/>
        <end position="61"/>
    </location>
</feature>
<evidence type="ECO:0000313" key="2">
    <source>
        <dbReference type="EMBL" id="RYU89546.1"/>
    </source>
</evidence>
<feature type="transmembrane region" description="Helical" evidence="1">
    <location>
        <begin position="68"/>
        <end position="87"/>
    </location>
</feature>
<dbReference type="Proteomes" id="UP000293331">
    <property type="component" value="Unassembled WGS sequence"/>
</dbReference>
<evidence type="ECO:0000256" key="1">
    <source>
        <dbReference type="SAM" id="Phobius"/>
    </source>
</evidence>
<proteinExistence type="predicted"/>
<name>A0A4Q5LN19_9SPHI</name>
<keyword evidence="1" id="KW-0812">Transmembrane</keyword>
<sequence>MKLISPKLHGIIDYVLILFLYLSPTLFAMPKDIASDTYLLATAQLLLTVITNYSFGLFRAVPLTTHRIIELVISAGMIIAVFTLFKYDERAKPFYLGVGIFWFIVAFFTDPDKRRDTIKAPIL</sequence>
<dbReference type="RefSeq" id="WP_129877405.1">
    <property type="nucleotide sequence ID" value="NZ_SEWG01000005.1"/>
</dbReference>